<keyword evidence="1" id="KW-0732">Signal</keyword>
<proteinExistence type="predicted"/>
<feature type="signal peptide" evidence="1">
    <location>
        <begin position="1"/>
        <end position="20"/>
    </location>
</feature>
<dbReference type="EMBL" id="LSRX01000816">
    <property type="protein sequence ID" value="OLP88411.1"/>
    <property type="molecule type" value="Genomic_DNA"/>
</dbReference>
<sequence length="119" mass="12507">MKGFNCCKILLSCLNKLTLQLEPVMGNLTIGGAGPAVPQRSASVRQIHLPASALENRLQQSTSAAAYGLSAATIAAECASELTDAFQAQRSRLSLEFGPEVGPEEAAQVDGFALQYRVA</sequence>
<accession>A0A1Q9CZR8</accession>
<dbReference type="Proteomes" id="UP000186817">
    <property type="component" value="Unassembled WGS sequence"/>
</dbReference>
<evidence type="ECO:0000256" key="1">
    <source>
        <dbReference type="SAM" id="SignalP"/>
    </source>
</evidence>
<comment type="caution">
    <text evidence="2">The sequence shown here is derived from an EMBL/GenBank/DDBJ whole genome shotgun (WGS) entry which is preliminary data.</text>
</comment>
<organism evidence="2 3">
    <name type="scientific">Symbiodinium microadriaticum</name>
    <name type="common">Dinoflagellate</name>
    <name type="synonym">Zooxanthella microadriatica</name>
    <dbReference type="NCBI Taxonomy" id="2951"/>
    <lineage>
        <taxon>Eukaryota</taxon>
        <taxon>Sar</taxon>
        <taxon>Alveolata</taxon>
        <taxon>Dinophyceae</taxon>
        <taxon>Suessiales</taxon>
        <taxon>Symbiodiniaceae</taxon>
        <taxon>Symbiodinium</taxon>
    </lineage>
</organism>
<gene>
    <name evidence="2" type="ORF">AK812_SmicGene30268</name>
</gene>
<evidence type="ECO:0000313" key="2">
    <source>
        <dbReference type="EMBL" id="OLP88411.1"/>
    </source>
</evidence>
<name>A0A1Q9CZR8_SYMMI</name>
<reference evidence="2 3" key="1">
    <citation type="submission" date="2016-02" db="EMBL/GenBank/DDBJ databases">
        <title>Genome analysis of coral dinoflagellate symbionts highlights evolutionary adaptations to a symbiotic lifestyle.</title>
        <authorList>
            <person name="Aranda M."/>
            <person name="Li Y."/>
            <person name="Liew Y.J."/>
            <person name="Baumgarten S."/>
            <person name="Simakov O."/>
            <person name="Wilson M."/>
            <person name="Piel J."/>
            <person name="Ashoor H."/>
            <person name="Bougouffa S."/>
            <person name="Bajic V.B."/>
            <person name="Ryu T."/>
            <person name="Ravasi T."/>
            <person name="Bayer T."/>
            <person name="Micklem G."/>
            <person name="Kim H."/>
            <person name="Bhak J."/>
            <person name="Lajeunesse T.C."/>
            <person name="Voolstra C.R."/>
        </authorList>
    </citation>
    <scope>NUCLEOTIDE SEQUENCE [LARGE SCALE GENOMIC DNA]</scope>
    <source>
        <strain evidence="2 3">CCMP2467</strain>
    </source>
</reference>
<feature type="chain" id="PRO_5012683531" evidence="1">
    <location>
        <begin position="21"/>
        <end position="119"/>
    </location>
</feature>
<evidence type="ECO:0000313" key="3">
    <source>
        <dbReference type="Proteomes" id="UP000186817"/>
    </source>
</evidence>
<keyword evidence="3" id="KW-1185">Reference proteome</keyword>
<dbReference type="AlphaFoldDB" id="A0A1Q9CZR8"/>
<protein>
    <submittedName>
        <fullName evidence="2">Uncharacterized protein</fullName>
    </submittedName>
</protein>